<dbReference type="PROSITE" id="PS01188">
    <property type="entry name" value="ELO"/>
    <property type="match status" value="1"/>
</dbReference>
<dbReference type="OrthoDB" id="434092at2759"/>
<dbReference type="Pfam" id="PF01151">
    <property type="entry name" value="ELO"/>
    <property type="match status" value="1"/>
</dbReference>
<dbReference type="InterPro" id="IPR030457">
    <property type="entry name" value="ELO_CS"/>
</dbReference>
<evidence type="ECO:0000256" key="9">
    <source>
        <dbReference type="ARBA" id="ARBA00023136"/>
    </source>
</evidence>
<evidence type="ECO:0000256" key="4">
    <source>
        <dbReference type="ARBA" id="ARBA00022679"/>
    </source>
</evidence>
<keyword evidence="10 12" id="KW-0275">Fatty acid biosynthesis</keyword>
<dbReference type="PANTHER" id="PTHR11157">
    <property type="entry name" value="FATTY ACID ACYL TRANSFERASE-RELATED"/>
    <property type="match status" value="1"/>
</dbReference>
<sequence>MDQIINYVDWEHLYKHSIKNSNWNELFDIQNFKFTFGVTPFSQFQIIPVVVAFYLFTIFSIKGLMKNREAFSLKWVTALHNAILCLWSLLMCVGVVYEVLKRVTTDGGLFTICEVAPGFNQGPAYYWSYIFYISKFYELFDTVIIVLKKKDLIFLHVYHHCIVVWLCWYLLYTGWSLQLWVVFLNTFVHIFMYYFYLNSALGRQVWWKKYITQIQILQFCCLGVIGVLHFICLHLFSCVTDYSAYISAYSINFSFLFLFTRFYNRSYTPSSKPGTKGSPNISTRTTSPKSKKLD</sequence>
<comment type="catalytic activity">
    <reaction evidence="11">
        <text>a very-long-chain acyl-CoA + malonyl-CoA + H(+) = a very-long-chain 3-oxoacyl-CoA + CO2 + CoA</text>
        <dbReference type="Rhea" id="RHEA:32727"/>
        <dbReference type="ChEBI" id="CHEBI:15378"/>
        <dbReference type="ChEBI" id="CHEBI:16526"/>
        <dbReference type="ChEBI" id="CHEBI:57287"/>
        <dbReference type="ChEBI" id="CHEBI:57384"/>
        <dbReference type="ChEBI" id="CHEBI:90725"/>
        <dbReference type="ChEBI" id="CHEBI:90736"/>
        <dbReference type="EC" id="2.3.1.199"/>
    </reaction>
</comment>
<dbReference type="EC" id="2.3.1.-" evidence="12"/>
<evidence type="ECO:0000256" key="7">
    <source>
        <dbReference type="ARBA" id="ARBA00022989"/>
    </source>
</evidence>
<name>A0A151Z710_TIELA</name>
<protein>
    <recommendedName>
        <fullName evidence="12">Elongation of fatty acids protein</fullName>
        <ecNumber evidence="12">2.3.1.-</ecNumber>
    </recommendedName>
</protein>
<dbReference type="GO" id="GO:0009922">
    <property type="term" value="F:fatty acid elongase activity"/>
    <property type="evidence" value="ECO:0007669"/>
    <property type="project" value="UniProtKB-EC"/>
</dbReference>
<evidence type="ECO:0000256" key="2">
    <source>
        <dbReference type="ARBA" id="ARBA00007263"/>
    </source>
</evidence>
<gene>
    <name evidence="14" type="ORF">DLAC_09685</name>
</gene>
<dbReference type="AlphaFoldDB" id="A0A151Z710"/>
<dbReference type="GO" id="GO:0005789">
    <property type="term" value="C:endoplasmic reticulum membrane"/>
    <property type="evidence" value="ECO:0007669"/>
    <property type="project" value="TreeGrafter"/>
</dbReference>
<feature type="transmembrane region" description="Helical" evidence="12">
    <location>
        <begin position="216"/>
        <end position="236"/>
    </location>
</feature>
<dbReference type="EMBL" id="LODT01000039">
    <property type="protein sequence ID" value="KYQ89717.1"/>
    <property type="molecule type" value="Genomic_DNA"/>
</dbReference>
<feature type="transmembrane region" description="Helical" evidence="12">
    <location>
        <begin position="242"/>
        <end position="263"/>
    </location>
</feature>
<feature type="transmembrane region" description="Helical" evidence="12">
    <location>
        <begin position="41"/>
        <end position="61"/>
    </location>
</feature>
<dbReference type="PANTHER" id="PTHR11157:SF134">
    <property type="entry name" value="ELONGATION OF FATTY ACIDS PROTEIN 1-RELATED"/>
    <property type="match status" value="1"/>
</dbReference>
<dbReference type="OMA" id="WLGTMFM"/>
<comment type="catalytic activity">
    <reaction evidence="12">
        <text>an acyl-CoA + malonyl-CoA + H(+) = a 3-oxoacyl-CoA + CO2 + CoA</text>
        <dbReference type="Rhea" id="RHEA:50252"/>
        <dbReference type="ChEBI" id="CHEBI:15378"/>
        <dbReference type="ChEBI" id="CHEBI:16526"/>
        <dbReference type="ChEBI" id="CHEBI:57287"/>
        <dbReference type="ChEBI" id="CHEBI:57384"/>
        <dbReference type="ChEBI" id="CHEBI:58342"/>
        <dbReference type="ChEBI" id="CHEBI:90726"/>
    </reaction>
    <physiologicalReaction direction="left-to-right" evidence="12">
        <dbReference type="Rhea" id="RHEA:50253"/>
    </physiologicalReaction>
</comment>
<evidence type="ECO:0000256" key="5">
    <source>
        <dbReference type="ARBA" id="ARBA00022692"/>
    </source>
</evidence>
<keyword evidence="15" id="KW-1185">Reference proteome</keyword>
<dbReference type="STRING" id="361077.A0A151Z710"/>
<feature type="transmembrane region" description="Helical" evidence="12">
    <location>
        <begin position="124"/>
        <end position="140"/>
    </location>
</feature>
<reference evidence="14 15" key="1">
    <citation type="submission" date="2015-12" db="EMBL/GenBank/DDBJ databases">
        <title>Dictyostelia acquired genes for synthesis and detection of signals that induce cell-type specialization by lateral gene transfer from prokaryotes.</title>
        <authorList>
            <person name="Gloeckner G."/>
            <person name="Schaap P."/>
        </authorList>
    </citation>
    <scope>NUCLEOTIDE SEQUENCE [LARGE SCALE GENOMIC DNA]</scope>
    <source>
        <strain evidence="14 15">TK</strain>
    </source>
</reference>
<comment type="caution">
    <text evidence="14">The sequence shown here is derived from an EMBL/GenBank/DDBJ whole genome shotgun (WGS) entry which is preliminary data.</text>
</comment>
<evidence type="ECO:0000256" key="8">
    <source>
        <dbReference type="ARBA" id="ARBA00023098"/>
    </source>
</evidence>
<evidence type="ECO:0000256" key="11">
    <source>
        <dbReference type="ARBA" id="ARBA00047375"/>
    </source>
</evidence>
<keyword evidence="9 12" id="KW-0472">Membrane</keyword>
<evidence type="ECO:0000256" key="13">
    <source>
        <dbReference type="SAM" id="MobiDB-lite"/>
    </source>
</evidence>
<organism evidence="14 15">
    <name type="scientific">Tieghemostelium lacteum</name>
    <name type="common">Slime mold</name>
    <name type="synonym">Dictyostelium lacteum</name>
    <dbReference type="NCBI Taxonomy" id="361077"/>
    <lineage>
        <taxon>Eukaryota</taxon>
        <taxon>Amoebozoa</taxon>
        <taxon>Evosea</taxon>
        <taxon>Eumycetozoa</taxon>
        <taxon>Dictyostelia</taxon>
        <taxon>Dictyosteliales</taxon>
        <taxon>Raperosteliaceae</taxon>
        <taxon>Tieghemostelium</taxon>
    </lineage>
</organism>
<feature type="transmembrane region" description="Helical" evidence="12">
    <location>
        <begin position="73"/>
        <end position="97"/>
    </location>
</feature>
<feature type="compositionally biased region" description="Polar residues" evidence="13">
    <location>
        <begin position="268"/>
        <end position="288"/>
    </location>
</feature>
<keyword evidence="8 12" id="KW-0443">Lipid metabolism</keyword>
<keyword evidence="7 12" id="KW-1133">Transmembrane helix</keyword>
<dbReference type="InterPro" id="IPR002076">
    <property type="entry name" value="ELO_fam"/>
</dbReference>
<keyword evidence="4 12" id="KW-0808">Transferase</keyword>
<evidence type="ECO:0000256" key="6">
    <source>
        <dbReference type="ARBA" id="ARBA00022832"/>
    </source>
</evidence>
<accession>A0A151Z710</accession>
<dbReference type="GO" id="GO:0019367">
    <property type="term" value="P:fatty acid elongation, saturated fatty acid"/>
    <property type="evidence" value="ECO:0007669"/>
    <property type="project" value="TreeGrafter"/>
</dbReference>
<dbReference type="GO" id="GO:0034625">
    <property type="term" value="P:fatty acid elongation, monounsaturated fatty acid"/>
    <property type="evidence" value="ECO:0007669"/>
    <property type="project" value="TreeGrafter"/>
</dbReference>
<keyword evidence="6 12" id="KW-0276">Fatty acid metabolism</keyword>
<evidence type="ECO:0000256" key="3">
    <source>
        <dbReference type="ARBA" id="ARBA00022516"/>
    </source>
</evidence>
<comment type="subcellular location">
    <subcellularLocation>
        <location evidence="1">Membrane</location>
        <topology evidence="1">Multi-pass membrane protein</topology>
    </subcellularLocation>
</comment>
<feature type="region of interest" description="Disordered" evidence="13">
    <location>
        <begin position="268"/>
        <end position="294"/>
    </location>
</feature>
<proteinExistence type="inferred from homology"/>
<feature type="transmembrane region" description="Helical" evidence="12">
    <location>
        <begin position="152"/>
        <end position="171"/>
    </location>
</feature>
<evidence type="ECO:0000256" key="12">
    <source>
        <dbReference type="RuleBase" id="RU361115"/>
    </source>
</evidence>
<keyword evidence="5 12" id="KW-0812">Transmembrane</keyword>
<keyword evidence="3 12" id="KW-0444">Lipid biosynthesis</keyword>
<feature type="transmembrane region" description="Helical" evidence="12">
    <location>
        <begin position="177"/>
        <end position="196"/>
    </location>
</feature>
<dbReference type="GO" id="GO:0030148">
    <property type="term" value="P:sphingolipid biosynthetic process"/>
    <property type="evidence" value="ECO:0007669"/>
    <property type="project" value="TreeGrafter"/>
</dbReference>
<dbReference type="InParanoid" id="A0A151Z710"/>
<evidence type="ECO:0000256" key="10">
    <source>
        <dbReference type="ARBA" id="ARBA00023160"/>
    </source>
</evidence>
<dbReference type="Proteomes" id="UP000076078">
    <property type="component" value="Unassembled WGS sequence"/>
</dbReference>
<dbReference type="FunCoup" id="A0A151Z710">
    <property type="interactions" value="70"/>
</dbReference>
<evidence type="ECO:0000313" key="15">
    <source>
        <dbReference type="Proteomes" id="UP000076078"/>
    </source>
</evidence>
<dbReference type="GO" id="GO:0042761">
    <property type="term" value="P:very long-chain fatty acid biosynthetic process"/>
    <property type="evidence" value="ECO:0007669"/>
    <property type="project" value="TreeGrafter"/>
</dbReference>
<evidence type="ECO:0000313" key="14">
    <source>
        <dbReference type="EMBL" id="KYQ89717.1"/>
    </source>
</evidence>
<comment type="similarity">
    <text evidence="2 12">Belongs to the ELO family.</text>
</comment>
<dbReference type="GO" id="GO:0034626">
    <property type="term" value="P:fatty acid elongation, polyunsaturated fatty acid"/>
    <property type="evidence" value="ECO:0007669"/>
    <property type="project" value="TreeGrafter"/>
</dbReference>
<evidence type="ECO:0000256" key="1">
    <source>
        <dbReference type="ARBA" id="ARBA00004141"/>
    </source>
</evidence>